<reference evidence="1" key="1">
    <citation type="submission" date="2008-01" db="EMBL/GenBank/DDBJ databases">
        <title>Complete sequence of chromosome of Caulobacter sp. K31.</title>
        <authorList>
            <consortium name="US DOE Joint Genome Institute"/>
            <person name="Copeland A."/>
            <person name="Lucas S."/>
            <person name="Lapidus A."/>
            <person name="Barry K."/>
            <person name="Glavina del Rio T."/>
            <person name="Dalin E."/>
            <person name="Tice H."/>
            <person name="Pitluck S."/>
            <person name="Bruce D."/>
            <person name="Goodwin L."/>
            <person name="Thompson L.S."/>
            <person name="Brettin T."/>
            <person name="Detter J.C."/>
            <person name="Han C."/>
            <person name="Schmutz J."/>
            <person name="Larimer F."/>
            <person name="Land M."/>
            <person name="Hauser L."/>
            <person name="Kyrpides N."/>
            <person name="Kim E."/>
            <person name="Stephens C."/>
            <person name="Richardson P."/>
        </authorList>
    </citation>
    <scope>NUCLEOTIDE SEQUENCE [LARGE SCALE GENOMIC DNA]</scope>
    <source>
        <strain evidence="1">K31</strain>
    </source>
</reference>
<dbReference type="AlphaFoldDB" id="B0T0A3"/>
<accession>B0T0A3</accession>
<sequence length="55" mass="5878" precursor="true">MLIAILLTSSLITVIAVIGLADAVTHLLCWTARSLRDPDARRAVSPSSDMARLTT</sequence>
<name>B0T0A3_CAUSK</name>
<organism evidence="1">
    <name type="scientific">Caulobacter sp. (strain K31)</name>
    <dbReference type="NCBI Taxonomy" id="366602"/>
    <lineage>
        <taxon>Bacteria</taxon>
        <taxon>Pseudomonadati</taxon>
        <taxon>Pseudomonadota</taxon>
        <taxon>Alphaproteobacteria</taxon>
        <taxon>Caulobacterales</taxon>
        <taxon>Caulobacteraceae</taxon>
        <taxon>Caulobacter</taxon>
    </lineage>
</organism>
<proteinExistence type="predicted"/>
<protein>
    <submittedName>
        <fullName evidence="1">Uncharacterized protein</fullName>
    </submittedName>
</protein>
<dbReference type="HOGENOM" id="CLU_3023616_0_0_5"/>
<evidence type="ECO:0000313" key="1">
    <source>
        <dbReference type="EMBL" id="ABZ70549.1"/>
    </source>
</evidence>
<dbReference type="KEGG" id="cak:Caul_1419"/>
<gene>
    <name evidence="1" type="ordered locus">Caul_1419</name>
</gene>
<dbReference type="EMBL" id="CP000927">
    <property type="protein sequence ID" value="ABZ70549.1"/>
    <property type="molecule type" value="Genomic_DNA"/>
</dbReference>